<evidence type="ECO:0000256" key="4">
    <source>
        <dbReference type="ARBA" id="ARBA00022691"/>
    </source>
</evidence>
<dbReference type="InterPro" id="IPR020612">
    <property type="entry name" value="Methylthiotransferase_CS"/>
</dbReference>
<dbReference type="InterPro" id="IPR006638">
    <property type="entry name" value="Elp3/MiaA/NifB-like_rSAM"/>
</dbReference>
<evidence type="ECO:0000256" key="6">
    <source>
        <dbReference type="ARBA" id="ARBA00023004"/>
    </source>
</evidence>
<dbReference type="SFLD" id="SFLDS00029">
    <property type="entry name" value="Radical_SAM"/>
    <property type="match status" value="1"/>
</dbReference>
<dbReference type="Gene3D" id="2.40.50.140">
    <property type="entry name" value="Nucleic acid-binding proteins"/>
    <property type="match status" value="1"/>
</dbReference>
<dbReference type="PANTHER" id="PTHR43837:SF1">
    <property type="entry name" value="RIBOSOMAL PROTEIN US12 METHYLTHIOTRANSFERASE RIMO"/>
    <property type="match status" value="1"/>
</dbReference>
<feature type="binding site" evidence="8">
    <location>
        <position position="80"/>
    </location>
    <ligand>
        <name>[4Fe-4S] cluster</name>
        <dbReference type="ChEBI" id="CHEBI:49883"/>
        <label>1</label>
    </ligand>
</feature>
<dbReference type="SFLD" id="SFLDF00274">
    <property type="entry name" value="ribosomal_protein_S12_methylth"/>
    <property type="match status" value="1"/>
</dbReference>
<dbReference type="AlphaFoldDB" id="A0A1B2I3A4"/>
<dbReference type="Pfam" id="PF18693">
    <property type="entry name" value="TRAM_2"/>
    <property type="match status" value="1"/>
</dbReference>
<dbReference type="InterPro" id="IPR038135">
    <property type="entry name" value="Methylthiotransferase_N_sf"/>
</dbReference>
<comment type="cofactor">
    <cofactor evidence="8">
        <name>[4Fe-4S] cluster</name>
        <dbReference type="ChEBI" id="CHEBI:49883"/>
    </cofactor>
    <text evidence="8">Binds 2 [4Fe-4S] clusters. One cluster is coordinated with 3 cysteines and an exchangeable S-adenosyl-L-methionine.</text>
</comment>
<dbReference type="InterPro" id="IPR002792">
    <property type="entry name" value="TRAM_dom"/>
</dbReference>
<feature type="binding site" evidence="8">
    <location>
        <position position="148"/>
    </location>
    <ligand>
        <name>[4Fe-4S] cluster</name>
        <dbReference type="ChEBI" id="CHEBI:49883"/>
        <label>2</label>
        <note>4Fe-4S-S-AdoMet</note>
    </ligand>
</feature>
<dbReference type="GO" id="GO:0006400">
    <property type="term" value="P:tRNA modification"/>
    <property type="evidence" value="ECO:0007669"/>
    <property type="project" value="InterPro"/>
</dbReference>
<keyword evidence="4 8" id="KW-0949">S-adenosyl-L-methionine</keyword>
<keyword evidence="1 8" id="KW-0004">4Fe-4S</keyword>
<dbReference type="SFLD" id="SFLDG01061">
    <property type="entry name" value="methylthiotransferase"/>
    <property type="match status" value="1"/>
</dbReference>
<feature type="domain" description="Radical SAM core" evidence="11">
    <location>
        <begin position="127"/>
        <end position="358"/>
    </location>
</feature>
<proteinExistence type="inferred from homology"/>
<dbReference type="SMART" id="SM00729">
    <property type="entry name" value="Elp3"/>
    <property type="match status" value="1"/>
</dbReference>
<dbReference type="InterPro" id="IPR005840">
    <property type="entry name" value="Ribosomal_uS12_MeSTrfase_RimO"/>
</dbReference>
<feature type="binding site" evidence="8">
    <location>
        <position position="145"/>
    </location>
    <ligand>
        <name>[4Fe-4S] cluster</name>
        <dbReference type="ChEBI" id="CHEBI:49883"/>
        <label>2</label>
        <note>4Fe-4S-S-AdoMet</note>
    </ligand>
</feature>
<keyword evidence="12" id="KW-0687">Ribonucleoprotein</keyword>
<keyword evidence="5 8" id="KW-0479">Metal-binding</keyword>
<dbReference type="InterPro" id="IPR012340">
    <property type="entry name" value="NA-bd_OB-fold"/>
</dbReference>
<dbReference type="SUPFAM" id="SSF102114">
    <property type="entry name" value="Radical SAM enzymes"/>
    <property type="match status" value="1"/>
</dbReference>
<name>A0A1B2I3A4_9BACT</name>
<dbReference type="Pfam" id="PF00919">
    <property type="entry name" value="UPF0004"/>
    <property type="match status" value="1"/>
</dbReference>
<reference evidence="12" key="1">
    <citation type="submission" date="2016-08" db="EMBL/GenBank/DDBJ databases">
        <title>Complete genome of Cloacibacillus porcorum.</title>
        <authorList>
            <person name="Looft T."/>
            <person name="Bayles D.O."/>
            <person name="Alt D.P."/>
        </authorList>
    </citation>
    <scope>NUCLEOTIDE SEQUENCE [LARGE SCALE GENOMIC DNA]</scope>
    <source>
        <strain evidence="12">CL-84</strain>
    </source>
</reference>
<keyword evidence="6 8" id="KW-0408">Iron</keyword>
<feature type="binding site" evidence="8">
    <location>
        <position position="10"/>
    </location>
    <ligand>
        <name>[4Fe-4S] cluster</name>
        <dbReference type="ChEBI" id="CHEBI:49883"/>
        <label>1</label>
    </ligand>
</feature>
<dbReference type="InterPro" id="IPR007197">
    <property type="entry name" value="rSAM"/>
</dbReference>
<comment type="similarity">
    <text evidence="8">Belongs to the methylthiotransferase family. RimO subfamily.</text>
</comment>
<dbReference type="SFLD" id="SFLDG01082">
    <property type="entry name" value="B12-binding_domain_containing"/>
    <property type="match status" value="1"/>
</dbReference>
<evidence type="ECO:0000256" key="5">
    <source>
        <dbReference type="ARBA" id="ARBA00022723"/>
    </source>
</evidence>
<protein>
    <recommendedName>
        <fullName evidence="8">Ribosomal protein uS12 methylthiotransferase RimO</fullName>
        <shortName evidence="8">uS12 MTTase</shortName>
        <shortName evidence="8">uS12 methylthiotransferase</shortName>
        <ecNumber evidence="8">2.8.4.4</ecNumber>
    </recommendedName>
    <alternativeName>
        <fullName evidence="8">Ribosomal protein uS12 (aspartate-C(3))-methylthiotransferase</fullName>
    </alternativeName>
    <alternativeName>
        <fullName evidence="8">Ribosome maturation factor RimO</fullName>
    </alternativeName>
</protein>
<evidence type="ECO:0000259" key="9">
    <source>
        <dbReference type="PROSITE" id="PS50926"/>
    </source>
</evidence>
<dbReference type="EC" id="2.8.4.4" evidence="8"/>
<dbReference type="NCBIfam" id="TIGR01125">
    <property type="entry name" value="30S ribosomal protein S12 methylthiotransferase RimO"/>
    <property type="match status" value="1"/>
</dbReference>
<evidence type="ECO:0000256" key="7">
    <source>
        <dbReference type="ARBA" id="ARBA00023014"/>
    </source>
</evidence>
<dbReference type="RefSeq" id="WP_066743580.1">
    <property type="nucleotide sequence ID" value="NZ_CP016757.1"/>
</dbReference>
<comment type="function">
    <text evidence="8">Catalyzes the methylthiolation of an aspartic acid residue of ribosomal protein uS12.</text>
</comment>
<dbReference type="HAMAP" id="MF_01865">
    <property type="entry name" value="MTTase_RimO"/>
    <property type="match status" value="1"/>
</dbReference>
<feature type="binding site" evidence="8">
    <location>
        <position position="46"/>
    </location>
    <ligand>
        <name>[4Fe-4S] cluster</name>
        <dbReference type="ChEBI" id="CHEBI:49883"/>
        <label>1</label>
    </ligand>
</feature>
<evidence type="ECO:0000256" key="3">
    <source>
        <dbReference type="ARBA" id="ARBA00022679"/>
    </source>
</evidence>
<dbReference type="FunFam" id="3.80.30.20:FF:000001">
    <property type="entry name" value="tRNA-2-methylthio-N(6)-dimethylallyladenosine synthase 2"/>
    <property type="match status" value="1"/>
</dbReference>
<dbReference type="Proteomes" id="UP000093044">
    <property type="component" value="Chromosome"/>
</dbReference>
<dbReference type="Pfam" id="PF04055">
    <property type="entry name" value="Radical_SAM"/>
    <property type="match status" value="1"/>
</dbReference>
<dbReference type="Gene3D" id="3.80.30.20">
    <property type="entry name" value="tm_1862 like domain"/>
    <property type="match status" value="1"/>
</dbReference>
<dbReference type="GO" id="GO:0046872">
    <property type="term" value="F:metal ion binding"/>
    <property type="evidence" value="ECO:0007669"/>
    <property type="project" value="UniProtKB-KW"/>
</dbReference>
<dbReference type="GO" id="GO:0035599">
    <property type="term" value="F:aspartic acid methylthiotransferase activity"/>
    <property type="evidence" value="ECO:0007669"/>
    <property type="project" value="TreeGrafter"/>
</dbReference>
<comment type="subcellular location">
    <subcellularLocation>
        <location evidence="8">Cytoplasm</location>
    </subcellularLocation>
</comment>
<comment type="catalytic activity">
    <reaction evidence="8">
        <text>L-aspartate(89)-[ribosomal protein uS12]-hydrogen + (sulfur carrier)-SH + AH2 + 2 S-adenosyl-L-methionine = 3-methylsulfanyl-L-aspartate(89)-[ribosomal protein uS12]-hydrogen + (sulfur carrier)-H + 5'-deoxyadenosine + L-methionine + A + S-adenosyl-L-homocysteine + 2 H(+)</text>
        <dbReference type="Rhea" id="RHEA:37087"/>
        <dbReference type="Rhea" id="RHEA-COMP:10460"/>
        <dbReference type="Rhea" id="RHEA-COMP:10461"/>
        <dbReference type="Rhea" id="RHEA-COMP:14737"/>
        <dbReference type="Rhea" id="RHEA-COMP:14739"/>
        <dbReference type="ChEBI" id="CHEBI:13193"/>
        <dbReference type="ChEBI" id="CHEBI:15378"/>
        <dbReference type="ChEBI" id="CHEBI:17319"/>
        <dbReference type="ChEBI" id="CHEBI:17499"/>
        <dbReference type="ChEBI" id="CHEBI:29917"/>
        <dbReference type="ChEBI" id="CHEBI:29961"/>
        <dbReference type="ChEBI" id="CHEBI:57844"/>
        <dbReference type="ChEBI" id="CHEBI:57856"/>
        <dbReference type="ChEBI" id="CHEBI:59789"/>
        <dbReference type="ChEBI" id="CHEBI:64428"/>
        <dbReference type="ChEBI" id="CHEBI:73599"/>
        <dbReference type="EC" id="2.8.4.4"/>
    </reaction>
</comment>
<dbReference type="InterPro" id="IPR013848">
    <property type="entry name" value="Methylthiotransferase_N"/>
</dbReference>
<dbReference type="PROSITE" id="PS51918">
    <property type="entry name" value="RADICAL_SAM"/>
    <property type="match status" value="1"/>
</dbReference>
<dbReference type="InterPro" id="IPR005839">
    <property type="entry name" value="Methylthiotransferase"/>
</dbReference>
<evidence type="ECO:0000259" key="10">
    <source>
        <dbReference type="PROSITE" id="PS51449"/>
    </source>
</evidence>
<dbReference type="OrthoDB" id="9805215at2"/>
<evidence type="ECO:0000313" key="12">
    <source>
        <dbReference type="EMBL" id="ANZ44446.1"/>
    </source>
</evidence>
<keyword evidence="3 8" id="KW-0808">Transferase</keyword>
<feature type="domain" description="TRAM" evidence="9">
    <location>
        <begin position="361"/>
        <end position="429"/>
    </location>
</feature>
<dbReference type="PROSITE" id="PS51449">
    <property type="entry name" value="MTTASE_N"/>
    <property type="match status" value="1"/>
</dbReference>
<dbReference type="PROSITE" id="PS50926">
    <property type="entry name" value="TRAM"/>
    <property type="match status" value="1"/>
</dbReference>
<evidence type="ECO:0000313" key="13">
    <source>
        <dbReference type="Proteomes" id="UP000093044"/>
    </source>
</evidence>
<organism evidence="12 13">
    <name type="scientific">Cloacibacillus porcorum</name>
    <dbReference type="NCBI Taxonomy" id="1197717"/>
    <lineage>
        <taxon>Bacteria</taxon>
        <taxon>Thermotogati</taxon>
        <taxon>Synergistota</taxon>
        <taxon>Synergistia</taxon>
        <taxon>Synergistales</taxon>
        <taxon>Synergistaceae</taxon>
        <taxon>Cloacibacillus</taxon>
    </lineage>
</organism>
<evidence type="ECO:0000259" key="11">
    <source>
        <dbReference type="PROSITE" id="PS51918"/>
    </source>
</evidence>
<dbReference type="CDD" id="cd01335">
    <property type="entry name" value="Radical_SAM"/>
    <property type="match status" value="1"/>
</dbReference>
<dbReference type="Gene3D" id="3.40.50.12160">
    <property type="entry name" value="Methylthiotransferase, N-terminal domain"/>
    <property type="match status" value="1"/>
</dbReference>
<gene>
    <name evidence="8" type="primary">rimO</name>
    <name evidence="12" type="ORF">BED41_04685</name>
</gene>
<feature type="domain" description="MTTase N-terminal" evidence="10">
    <location>
        <begin position="1"/>
        <end position="117"/>
    </location>
</feature>
<dbReference type="GO" id="GO:0051539">
    <property type="term" value="F:4 iron, 4 sulfur cluster binding"/>
    <property type="evidence" value="ECO:0007669"/>
    <property type="project" value="UniProtKB-UniRule"/>
</dbReference>
<keyword evidence="7 8" id="KW-0411">Iron-sulfur</keyword>
<keyword evidence="13" id="KW-1185">Reference proteome</keyword>
<sequence>MKIYCLTLGCAKNRVDSECLAGALTAAGHELVSSVEEAECALVNTCGFIRPAVEESVAAILDLEELKRDKKLKKIGVVGCLVNRYEGDLPSEVPLVDFWARTEDWKFVLDQLKTPGDDERHRGTLPSSSKYTRYLKISEGCGNRCTYCAIPGIRGPLRSLPLEVIVKEACQLAEEGARELCVVGQDLTVYGTDVSGRPRLIELLDALESSLPPDLWIRLLYLHPSRVDSALLERVAAGRQLIPYLDIPVQHGDPEILAAMNRGIAPESLRAIFSTARAINPDFALRTTCMVGFPGEKKRHFDNLMDFVAEVRFDRMGAFTFFPEEDTAAAEMAGQVSERTKNKRLGELMRLQEEISFERQRQFVGKELKVLVEKIDRKEGYAEGRSFREAPEVDGIIEIRSIREDLKEGDIVTVRVTEAMPHDMTGEEI</sequence>
<dbReference type="PANTHER" id="PTHR43837">
    <property type="entry name" value="RIBOSOMAL PROTEIN S12 METHYLTHIOTRANSFERASE RIMO"/>
    <property type="match status" value="1"/>
</dbReference>
<dbReference type="PROSITE" id="PS01278">
    <property type="entry name" value="MTTASE_RADICAL"/>
    <property type="match status" value="1"/>
</dbReference>
<dbReference type="EMBL" id="CP016757">
    <property type="protein sequence ID" value="ANZ44446.1"/>
    <property type="molecule type" value="Genomic_DNA"/>
</dbReference>
<evidence type="ECO:0000256" key="2">
    <source>
        <dbReference type="ARBA" id="ARBA00022490"/>
    </source>
</evidence>
<dbReference type="GO" id="GO:0005840">
    <property type="term" value="C:ribosome"/>
    <property type="evidence" value="ECO:0007669"/>
    <property type="project" value="UniProtKB-KW"/>
</dbReference>
<evidence type="ECO:0000256" key="1">
    <source>
        <dbReference type="ARBA" id="ARBA00022485"/>
    </source>
</evidence>
<dbReference type="InterPro" id="IPR023404">
    <property type="entry name" value="rSAM_horseshoe"/>
</dbReference>
<evidence type="ECO:0000256" key="8">
    <source>
        <dbReference type="HAMAP-Rule" id="MF_01865"/>
    </source>
</evidence>
<dbReference type="GO" id="GO:0103039">
    <property type="term" value="F:protein methylthiotransferase activity"/>
    <property type="evidence" value="ECO:0007669"/>
    <property type="project" value="UniProtKB-EC"/>
</dbReference>
<keyword evidence="12" id="KW-0689">Ribosomal protein</keyword>
<dbReference type="GO" id="GO:0005829">
    <property type="term" value="C:cytosol"/>
    <property type="evidence" value="ECO:0007669"/>
    <property type="project" value="TreeGrafter"/>
</dbReference>
<dbReference type="NCBIfam" id="TIGR00089">
    <property type="entry name" value="MiaB/RimO family radical SAM methylthiotransferase"/>
    <property type="match status" value="1"/>
</dbReference>
<feature type="binding site" evidence="8">
    <location>
        <position position="141"/>
    </location>
    <ligand>
        <name>[4Fe-4S] cluster</name>
        <dbReference type="ChEBI" id="CHEBI:49883"/>
        <label>2</label>
        <note>4Fe-4S-S-AdoMet</note>
    </ligand>
</feature>
<keyword evidence="2 8" id="KW-0963">Cytoplasm</keyword>
<dbReference type="KEGG" id="cpor:BED41_04685"/>
<accession>A0A1B2I3A4</accession>
<dbReference type="GeneID" id="83057150"/>
<dbReference type="InterPro" id="IPR058240">
    <property type="entry name" value="rSAM_sf"/>
</dbReference>
<dbReference type="STRING" id="1197717.BED41_04685"/>